<organism evidence="1 2">
    <name type="scientific">Glycomyces buryatensis</name>
    <dbReference type="NCBI Taxonomy" id="2570927"/>
    <lineage>
        <taxon>Bacteria</taxon>
        <taxon>Bacillati</taxon>
        <taxon>Actinomycetota</taxon>
        <taxon>Actinomycetes</taxon>
        <taxon>Glycomycetales</taxon>
        <taxon>Glycomycetaceae</taxon>
        <taxon>Glycomyces</taxon>
    </lineage>
</organism>
<evidence type="ECO:0000313" key="1">
    <source>
        <dbReference type="EMBL" id="THV34607.1"/>
    </source>
</evidence>
<evidence type="ECO:0000313" key="2">
    <source>
        <dbReference type="Proteomes" id="UP000308760"/>
    </source>
</evidence>
<protein>
    <submittedName>
        <fullName evidence="1">Uncharacterized protein</fullName>
    </submittedName>
</protein>
<dbReference type="RefSeq" id="WP_136537093.1">
    <property type="nucleotide sequence ID" value="NZ_STGY01000079.1"/>
</dbReference>
<reference evidence="2" key="1">
    <citation type="submission" date="2019-04" db="EMBL/GenBank/DDBJ databases">
        <title>Nocardioides xinjiangensis sp. nov.</title>
        <authorList>
            <person name="Liu S."/>
        </authorList>
    </citation>
    <scope>NUCLEOTIDE SEQUENCE [LARGE SCALE GENOMIC DNA]</scope>
    <source>
        <strain evidence="2">18</strain>
    </source>
</reference>
<comment type="caution">
    <text evidence="1">The sequence shown here is derived from an EMBL/GenBank/DDBJ whole genome shotgun (WGS) entry which is preliminary data.</text>
</comment>
<name>A0A4S8PT71_9ACTN</name>
<keyword evidence="2" id="KW-1185">Reference proteome</keyword>
<dbReference type="OrthoDB" id="8479221at2"/>
<dbReference type="AlphaFoldDB" id="A0A4S8PT71"/>
<reference evidence="1 2" key="2">
    <citation type="submission" date="2019-05" db="EMBL/GenBank/DDBJ databases">
        <title>Glycomyces buryatensis sp. nov.</title>
        <authorList>
            <person name="Nikitina E."/>
        </authorList>
    </citation>
    <scope>NUCLEOTIDE SEQUENCE [LARGE SCALE GENOMIC DNA]</scope>
    <source>
        <strain evidence="1 2">18</strain>
    </source>
</reference>
<sequence>MIEFEELRGLNHRDTAVRLLADGWNVCGMGDWATVWRSPDGTRVARVSAFEPAYGVFVRLCRNLDRHPMLPRIDFDAELFGGGRITVMEFLRPASAAERSAVLARWDEAATDDPVSALRREAERLNAEAAATIPFWGALDRNPSNVMRRPTGDPVLVDLFYADGPEIYRVLLEDPAKISSAFPAERRAFIDEIAVIARESTPEEIAALRAAAASIR</sequence>
<dbReference type="Proteomes" id="UP000308760">
    <property type="component" value="Unassembled WGS sequence"/>
</dbReference>
<accession>A0A4S8PT71</accession>
<proteinExistence type="predicted"/>
<dbReference type="EMBL" id="STGY01000079">
    <property type="protein sequence ID" value="THV34607.1"/>
    <property type="molecule type" value="Genomic_DNA"/>
</dbReference>
<gene>
    <name evidence="1" type="ORF">FAB82_23975</name>
</gene>